<dbReference type="OrthoDB" id="18440at2759"/>
<dbReference type="PANTHER" id="PTHR21354:SF0">
    <property type="entry name" value="ZINC FINGER PROTEIN 511"/>
    <property type="match status" value="1"/>
</dbReference>
<organism evidence="3 4">
    <name type="scientific">Candida tropicalis (strain ATCC MYA-3404 / T1)</name>
    <name type="common">Yeast</name>
    <dbReference type="NCBI Taxonomy" id="294747"/>
    <lineage>
        <taxon>Eukaryota</taxon>
        <taxon>Fungi</taxon>
        <taxon>Dikarya</taxon>
        <taxon>Ascomycota</taxon>
        <taxon>Saccharomycotina</taxon>
        <taxon>Pichiomycetes</taxon>
        <taxon>Debaryomycetaceae</taxon>
        <taxon>Candida/Lodderomyces clade</taxon>
        <taxon>Candida</taxon>
    </lineage>
</organism>
<dbReference type="InterPro" id="IPR013087">
    <property type="entry name" value="Znf_C2H2_type"/>
</dbReference>
<keyword evidence="1" id="KW-0862">Zinc</keyword>
<dbReference type="RefSeq" id="XP_002548631.1">
    <property type="nucleotide sequence ID" value="XM_002548585.1"/>
</dbReference>
<accession>C5M956</accession>
<keyword evidence="1" id="KW-0479">Metal-binding</keyword>
<dbReference type="InterPro" id="IPR039258">
    <property type="entry name" value="ZNF511"/>
</dbReference>
<evidence type="ECO:0000256" key="1">
    <source>
        <dbReference type="PROSITE-ProRule" id="PRU00042"/>
    </source>
</evidence>
<dbReference type="AlphaFoldDB" id="C5M956"/>
<protein>
    <recommendedName>
        <fullName evidence="2">C2H2-type domain-containing protein</fullName>
    </recommendedName>
</protein>
<dbReference type="GeneID" id="8299377"/>
<feature type="domain" description="C2H2-type" evidence="2">
    <location>
        <begin position="48"/>
        <end position="70"/>
    </location>
</feature>
<dbReference type="Proteomes" id="UP000002037">
    <property type="component" value="Unassembled WGS sequence"/>
</dbReference>
<keyword evidence="1" id="KW-0863">Zinc-finger</keyword>
<reference evidence="3 4" key="1">
    <citation type="journal article" date="2009" name="Nature">
        <title>Evolution of pathogenicity and sexual reproduction in eight Candida genomes.</title>
        <authorList>
            <person name="Butler G."/>
            <person name="Rasmussen M.D."/>
            <person name="Lin M.F."/>
            <person name="Santos M.A."/>
            <person name="Sakthikumar S."/>
            <person name="Munro C.A."/>
            <person name="Rheinbay E."/>
            <person name="Grabherr M."/>
            <person name="Forche A."/>
            <person name="Reedy J.L."/>
            <person name="Agrafioti I."/>
            <person name="Arnaud M.B."/>
            <person name="Bates S."/>
            <person name="Brown A.J."/>
            <person name="Brunke S."/>
            <person name="Costanzo M.C."/>
            <person name="Fitzpatrick D.A."/>
            <person name="de Groot P.W."/>
            <person name="Harris D."/>
            <person name="Hoyer L.L."/>
            <person name="Hube B."/>
            <person name="Klis F.M."/>
            <person name="Kodira C."/>
            <person name="Lennard N."/>
            <person name="Logue M.E."/>
            <person name="Martin R."/>
            <person name="Neiman A.M."/>
            <person name="Nikolaou E."/>
            <person name="Quail M.A."/>
            <person name="Quinn J."/>
            <person name="Santos M.C."/>
            <person name="Schmitzberger F.F."/>
            <person name="Sherlock G."/>
            <person name="Shah P."/>
            <person name="Silverstein K.A."/>
            <person name="Skrzypek M.S."/>
            <person name="Soll D."/>
            <person name="Staggs R."/>
            <person name="Stansfield I."/>
            <person name="Stumpf M.P."/>
            <person name="Sudbery P.E."/>
            <person name="Srikantha T."/>
            <person name="Zeng Q."/>
            <person name="Berman J."/>
            <person name="Berriman M."/>
            <person name="Heitman J."/>
            <person name="Gow N.A."/>
            <person name="Lorenz M.C."/>
            <person name="Birren B.W."/>
            <person name="Kellis M."/>
            <person name="Cuomo C.A."/>
        </authorList>
    </citation>
    <scope>NUCLEOTIDE SEQUENCE [LARGE SCALE GENOMIC DNA]</scope>
    <source>
        <strain evidence="4">ATCC MYA-3404 / T1</strain>
    </source>
</reference>
<dbReference type="KEGG" id="ctp:CTRG_02928"/>
<keyword evidence="4" id="KW-1185">Reference proteome</keyword>
<dbReference type="PANTHER" id="PTHR21354">
    <property type="entry name" value="ZINC FINGER PROTEIN 511"/>
    <property type="match status" value="1"/>
</dbReference>
<dbReference type="EMBL" id="GG692397">
    <property type="protein sequence ID" value="EER34110.1"/>
    <property type="molecule type" value="Genomic_DNA"/>
</dbReference>
<evidence type="ECO:0000259" key="2">
    <source>
        <dbReference type="PROSITE" id="PS50157"/>
    </source>
</evidence>
<evidence type="ECO:0000313" key="3">
    <source>
        <dbReference type="EMBL" id="EER34110.1"/>
    </source>
</evidence>
<dbReference type="VEuPathDB" id="FungiDB:CTRG_02928"/>
<gene>
    <name evidence="3" type="ORF">CTRG_02928</name>
</gene>
<dbReference type="GO" id="GO:0008270">
    <property type="term" value="F:zinc ion binding"/>
    <property type="evidence" value="ECO:0007669"/>
    <property type="project" value="UniProtKB-KW"/>
</dbReference>
<dbReference type="eggNOG" id="KOG4173">
    <property type="taxonomic scope" value="Eukaryota"/>
</dbReference>
<dbReference type="Gene3D" id="3.30.160.60">
    <property type="entry name" value="Classic Zinc Finger"/>
    <property type="match status" value="1"/>
</dbReference>
<dbReference type="SMART" id="SM00355">
    <property type="entry name" value="ZnF_C2H2"/>
    <property type="match status" value="3"/>
</dbReference>
<name>C5M956_CANTT</name>
<evidence type="ECO:0000313" key="4">
    <source>
        <dbReference type="Proteomes" id="UP000002037"/>
    </source>
</evidence>
<dbReference type="HOGENOM" id="CLU_092647_3_2_1"/>
<dbReference type="PROSITE" id="PS50157">
    <property type="entry name" value="ZINC_FINGER_C2H2_2"/>
    <property type="match status" value="1"/>
</dbReference>
<dbReference type="PROSITE" id="PS00028">
    <property type="entry name" value="ZINC_FINGER_C2H2_1"/>
    <property type="match status" value="1"/>
</dbReference>
<proteinExistence type="predicted"/>
<sequence length="126" mass="15146">MKRAREDDTRQDDIITTQKIYCNFPPCIQLEFTNYQEYESHVVSTHDYICESCQKPFPNQHFLLLHIDEHHNPLLQIKRDRGDRTYGCFNETCQETFLNPNDRQTHLIEIHNYPKDYPFDIINNGI</sequence>